<accession>A0AAD9XPH5</accession>
<organism evidence="2 3">
    <name type="scientific">Dipteronia dyeriana</name>
    <dbReference type="NCBI Taxonomy" id="168575"/>
    <lineage>
        <taxon>Eukaryota</taxon>
        <taxon>Viridiplantae</taxon>
        <taxon>Streptophyta</taxon>
        <taxon>Embryophyta</taxon>
        <taxon>Tracheophyta</taxon>
        <taxon>Spermatophyta</taxon>
        <taxon>Magnoliopsida</taxon>
        <taxon>eudicotyledons</taxon>
        <taxon>Gunneridae</taxon>
        <taxon>Pentapetalae</taxon>
        <taxon>rosids</taxon>
        <taxon>malvids</taxon>
        <taxon>Sapindales</taxon>
        <taxon>Sapindaceae</taxon>
        <taxon>Hippocastanoideae</taxon>
        <taxon>Acereae</taxon>
        <taxon>Dipteronia</taxon>
    </lineage>
</organism>
<evidence type="ECO:0000259" key="1">
    <source>
        <dbReference type="Pfam" id="PF13456"/>
    </source>
</evidence>
<feature type="domain" description="RNase H type-1" evidence="1">
    <location>
        <begin position="273"/>
        <end position="341"/>
    </location>
</feature>
<keyword evidence="3" id="KW-1185">Reference proteome</keyword>
<dbReference type="GO" id="GO:0004523">
    <property type="term" value="F:RNA-DNA hybrid ribonuclease activity"/>
    <property type="evidence" value="ECO:0007669"/>
    <property type="project" value="InterPro"/>
</dbReference>
<proteinExistence type="predicted"/>
<evidence type="ECO:0000313" key="2">
    <source>
        <dbReference type="EMBL" id="KAK2663180.1"/>
    </source>
</evidence>
<dbReference type="InterPro" id="IPR002156">
    <property type="entry name" value="RNaseH_domain"/>
</dbReference>
<reference evidence="2" key="1">
    <citation type="journal article" date="2023" name="Plant J.">
        <title>Genome sequences and population genomics provide insights into the demographic history, inbreeding, and mutation load of two 'living fossil' tree species of Dipteronia.</title>
        <authorList>
            <person name="Feng Y."/>
            <person name="Comes H.P."/>
            <person name="Chen J."/>
            <person name="Zhu S."/>
            <person name="Lu R."/>
            <person name="Zhang X."/>
            <person name="Li P."/>
            <person name="Qiu J."/>
            <person name="Olsen K.M."/>
            <person name="Qiu Y."/>
        </authorList>
    </citation>
    <scope>NUCLEOTIDE SEQUENCE</scope>
    <source>
        <strain evidence="2">KIB01</strain>
    </source>
</reference>
<dbReference type="PANTHER" id="PTHR33116:SF86">
    <property type="entry name" value="REVERSE TRANSCRIPTASE DOMAIN-CONTAINING PROTEIN"/>
    <property type="match status" value="1"/>
</dbReference>
<dbReference type="PANTHER" id="PTHR33116">
    <property type="entry name" value="REVERSE TRANSCRIPTASE ZINC-BINDING DOMAIN-CONTAINING PROTEIN-RELATED-RELATED"/>
    <property type="match status" value="1"/>
</dbReference>
<name>A0AAD9XPH5_9ROSI</name>
<evidence type="ECO:0000313" key="3">
    <source>
        <dbReference type="Proteomes" id="UP001280121"/>
    </source>
</evidence>
<gene>
    <name evidence="2" type="ORF">Ddye_001754</name>
</gene>
<dbReference type="Pfam" id="PF13456">
    <property type="entry name" value="RVT_3"/>
    <property type="match status" value="1"/>
</dbReference>
<dbReference type="GO" id="GO:0003676">
    <property type="term" value="F:nucleic acid binding"/>
    <property type="evidence" value="ECO:0007669"/>
    <property type="project" value="InterPro"/>
</dbReference>
<sequence>MKLVDCHERYFAFPCFSGRSKRKVFTDIVDRVWNRIKGWGEKLLSIGGKEILIEAVIQAILSYAISIFRLPKSLFEEIQRLMARFWWGGNEKIKKLHWCKWQWMCKPKANGGSGFRDLETFNRALLAKQSWRIFKNPNSLAARVLKGCYFNNSNFLDISSYKKGSFVWNSFMWGRAILDKGMQWKVGNGKTIFVYKDNWLPRKNVSFITSQPLLDQNCMVYQLLTPSGVWDTQWSRNYVDDLHIVNHRSIHTTKKEDVDRWRPSDQGKLKINCGATIDSNKRLTGVGSIIRDDYRRVMARSSHRCDVNFDYTTVKALAILKGLEFSRDCGLKVDVVETDSKEDFKKVNFKFVSKMANRVAWNLANEAIVAWNLAKEAMVSVEDGFWMDDTPFCITHMVLDEC</sequence>
<protein>
    <recommendedName>
        <fullName evidence="1">RNase H type-1 domain-containing protein</fullName>
    </recommendedName>
</protein>
<dbReference type="AlphaFoldDB" id="A0AAD9XPH5"/>
<comment type="caution">
    <text evidence="2">The sequence shown here is derived from an EMBL/GenBank/DDBJ whole genome shotgun (WGS) entry which is preliminary data.</text>
</comment>
<dbReference type="EMBL" id="JANJYI010000001">
    <property type="protein sequence ID" value="KAK2663180.1"/>
    <property type="molecule type" value="Genomic_DNA"/>
</dbReference>
<dbReference type="Proteomes" id="UP001280121">
    <property type="component" value="Unassembled WGS sequence"/>
</dbReference>